<dbReference type="RefSeq" id="WP_099790497.1">
    <property type="nucleotide sequence ID" value="NZ_JBHLYV010000019.1"/>
</dbReference>
<reference evidence="4 5" key="1">
    <citation type="submission" date="2017-10" db="EMBL/GenBank/DDBJ databases">
        <title>Massilia psychrophilum sp. nov., a novel purple-pigmented bacterium isolated from Tianshan glacier, Xinjiang Municipality, China.</title>
        <authorList>
            <person name="Wang H."/>
        </authorList>
    </citation>
    <scope>NUCLEOTIDE SEQUENCE [LARGE SCALE GENOMIC DNA]</scope>
    <source>
        <strain evidence="4 5">JCM 30074</strain>
    </source>
</reference>
<name>A0A2G8TCQ9_9BURK</name>
<dbReference type="GO" id="GO:0005829">
    <property type="term" value="C:cytosol"/>
    <property type="evidence" value="ECO:0007669"/>
    <property type="project" value="TreeGrafter"/>
</dbReference>
<dbReference type="Proteomes" id="UP000230390">
    <property type="component" value="Unassembled WGS sequence"/>
</dbReference>
<dbReference type="SUPFAM" id="SSF52218">
    <property type="entry name" value="Flavoproteins"/>
    <property type="match status" value="1"/>
</dbReference>
<gene>
    <name evidence="4" type="ORF">CR105_17500</name>
</gene>
<dbReference type="GO" id="GO:0003955">
    <property type="term" value="F:NAD(P)H dehydrogenase (quinone) activity"/>
    <property type="evidence" value="ECO:0007669"/>
    <property type="project" value="TreeGrafter"/>
</dbReference>
<dbReference type="InterPro" id="IPR029039">
    <property type="entry name" value="Flavoprotein-like_sf"/>
</dbReference>
<dbReference type="Pfam" id="PF02525">
    <property type="entry name" value="Flavodoxin_2"/>
    <property type="match status" value="1"/>
</dbReference>
<comment type="similarity">
    <text evidence="1">Belongs to the NAD(P)H dehydrogenase (quinone) family.</text>
</comment>
<accession>A0A2G8TCQ9</accession>
<keyword evidence="5" id="KW-1185">Reference proteome</keyword>
<evidence type="ECO:0000313" key="4">
    <source>
        <dbReference type="EMBL" id="PIL43822.1"/>
    </source>
</evidence>
<organism evidence="4 5">
    <name type="scientific">Massilia eurypsychrophila</name>
    <dbReference type="NCBI Taxonomy" id="1485217"/>
    <lineage>
        <taxon>Bacteria</taxon>
        <taxon>Pseudomonadati</taxon>
        <taxon>Pseudomonadota</taxon>
        <taxon>Betaproteobacteria</taxon>
        <taxon>Burkholderiales</taxon>
        <taxon>Oxalobacteraceae</taxon>
        <taxon>Telluria group</taxon>
        <taxon>Massilia</taxon>
    </lineage>
</organism>
<dbReference type="PANTHER" id="PTHR10204:SF34">
    <property type="entry name" value="NAD(P)H DEHYDROGENASE [QUINONE] 1 ISOFORM 1"/>
    <property type="match status" value="1"/>
</dbReference>
<dbReference type="InterPro" id="IPR003680">
    <property type="entry name" value="Flavodoxin_fold"/>
</dbReference>
<keyword evidence="2" id="KW-0560">Oxidoreductase</keyword>
<dbReference type="AlphaFoldDB" id="A0A2G8TCQ9"/>
<dbReference type="PANTHER" id="PTHR10204">
    <property type="entry name" value="NAD P H OXIDOREDUCTASE-RELATED"/>
    <property type="match status" value="1"/>
</dbReference>
<dbReference type="InterPro" id="IPR051545">
    <property type="entry name" value="NAD(P)H_dehydrogenase_qn"/>
</dbReference>
<sequence>MFKRVLLIQGHPDSAGGHLCRALEEAYAKGAVEGGHELRRIDIAALEFPLLRSQEEWEHGPLPPALLQSQQDILWSQHIVIFFPLWLGDMPAMLKGFLEQVERPGFAFTGDAKNPFARKGLKGRSARLVVTMGMPAMVYRLFFRAHSVKSLRRNVLGFVGIAPVADTLIGMTGNMKPRRAARWLDRLFALGRAAV</sequence>
<evidence type="ECO:0000256" key="1">
    <source>
        <dbReference type="ARBA" id="ARBA00006252"/>
    </source>
</evidence>
<comment type="caution">
    <text evidence="4">The sequence shown here is derived from an EMBL/GenBank/DDBJ whole genome shotgun (WGS) entry which is preliminary data.</text>
</comment>
<evidence type="ECO:0000256" key="2">
    <source>
        <dbReference type="ARBA" id="ARBA00023002"/>
    </source>
</evidence>
<dbReference type="OrthoDB" id="9798454at2"/>
<protein>
    <submittedName>
        <fullName evidence="4">Dehydrogenase</fullName>
    </submittedName>
</protein>
<dbReference type="EMBL" id="PDOC01000011">
    <property type="protein sequence ID" value="PIL43822.1"/>
    <property type="molecule type" value="Genomic_DNA"/>
</dbReference>
<proteinExistence type="inferred from homology"/>
<dbReference type="Gene3D" id="3.40.50.360">
    <property type="match status" value="1"/>
</dbReference>
<evidence type="ECO:0000259" key="3">
    <source>
        <dbReference type="Pfam" id="PF02525"/>
    </source>
</evidence>
<feature type="domain" description="Flavodoxin-like fold" evidence="3">
    <location>
        <begin position="3"/>
        <end position="176"/>
    </location>
</feature>
<evidence type="ECO:0000313" key="5">
    <source>
        <dbReference type="Proteomes" id="UP000230390"/>
    </source>
</evidence>